<evidence type="ECO:0000313" key="1">
    <source>
        <dbReference type="EMBL" id="KAL2526687.1"/>
    </source>
</evidence>
<name>A0ABD1UP36_9LAMI</name>
<organism evidence="1 2">
    <name type="scientific">Abeliophyllum distichum</name>
    <dbReference type="NCBI Taxonomy" id="126358"/>
    <lineage>
        <taxon>Eukaryota</taxon>
        <taxon>Viridiplantae</taxon>
        <taxon>Streptophyta</taxon>
        <taxon>Embryophyta</taxon>
        <taxon>Tracheophyta</taxon>
        <taxon>Spermatophyta</taxon>
        <taxon>Magnoliopsida</taxon>
        <taxon>eudicotyledons</taxon>
        <taxon>Gunneridae</taxon>
        <taxon>Pentapetalae</taxon>
        <taxon>asterids</taxon>
        <taxon>lamiids</taxon>
        <taxon>Lamiales</taxon>
        <taxon>Oleaceae</taxon>
        <taxon>Forsythieae</taxon>
        <taxon>Abeliophyllum</taxon>
    </lineage>
</organism>
<reference evidence="2" key="1">
    <citation type="submission" date="2024-07" db="EMBL/GenBank/DDBJ databases">
        <title>Two chromosome-level genome assemblies of Korean endemic species Abeliophyllum distichum and Forsythia ovata (Oleaceae).</title>
        <authorList>
            <person name="Jang H."/>
        </authorList>
    </citation>
    <scope>NUCLEOTIDE SEQUENCE [LARGE SCALE GENOMIC DNA]</scope>
</reference>
<protein>
    <submittedName>
        <fullName evidence="1">Uncharacterized protein</fullName>
    </submittedName>
</protein>
<sequence>MPLMKISDNNSLTFYLELKRRKKHLVSFPLCIDVTPVSLYHRIESFEAIQLSEVSIDEENDMMQLLVFQNHGSATTSVQSLPTIEDLAVDVSYDICCKNGLSST</sequence>
<keyword evidence="2" id="KW-1185">Reference proteome</keyword>
<accession>A0ABD1UP36</accession>
<gene>
    <name evidence="1" type="ORF">Adt_11741</name>
</gene>
<proteinExistence type="predicted"/>
<evidence type="ECO:0000313" key="2">
    <source>
        <dbReference type="Proteomes" id="UP001604336"/>
    </source>
</evidence>
<dbReference type="Proteomes" id="UP001604336">
    <property type="component" value="Unassembled WGS sequence"/>
</dbReference>
<comment type="caution">
    <text evidence="1">The sequence shown here is derived from an EMBL/GenBank/DDBJ whole genome shotgun (WGS) entry which is preliminary data.</text>
</comment>
<dbReference type="AlphaFoldDB" id="A0ABD1UP36"/>
<dbReference type="EMBL" id="JBFOLK010000003">
    <property type="protein sequence ID" value="KAL2526687.1"/>
    <property type="molecule type" value="Genomic_DNA"/>
</dbReference>